<protein>
    <submittedName>
        <fullName evidence="1">Uncharacterized protein</fullName>
    </submittedName>
</protein>
<name>A0A2P5YMG0_GOSBA</name>
<gene>
    <name evidence="1" type="ORF">GOBAR_AA03839</name>
</gene>
<dbReference type="OrthoDB" id="1937322at2759"/>
<organism evidence="1 2">
    <name type="scientific">Gossypium barbadense</name>
    <name type="common">Sea Island cotton</name>
    <name type="synonym">Hibiscus barbadensis</name>
    <dbReference type="NCBI Taxonomy" id="3634"/>
    <lineage>
        <taxon>Eukaryota</taxon>
        <taxon>Viridiplantae</taxon>
        <taxon>Streptophyta</taxon>
        <taxon>Embryophyta</taxon>
        <taxon>Tracheophyta</taxon>
        <taxon>Spermatophyta</taxon>
        <taxon>Magnoliopsida</taxon>
        <taxon>eudicotyledons</taxon>
        <taxon>Gunneridae</taxon>
        <taxon>Pentapetalae</taxon>
        <taxon>rosids</taxon>
        <taxon>malvids</taxon>
        <taxon>Malvales</taxon>
        <taxon>Malvaceae</taxon>
        <taxon>Malvoideae</taxon>
        <taxon>Gossypium</taxon>
    </lineage>
</organism>
<dbReference type="Proteomes" id="UP000239757">
    <property type="component" value="Unassembled WGS sequence"/>
</dbReference>
<evidence type="ECO:0000313" key="1">
    <source>
        <dbReference type="EMBL" id="PPS16741.1"/>
    </source>
</evidence>
<accession>A0A2P5YMG0</accession>
<proteinExistence type="predicted"/>
<evidence type="ECO:0000313" key="2">
    <source>
        <dbReference type="Proteomes" id="UP000239757"/>
    </source>
</evidence>
<dbReference type="EMBL" id="KZ663001">
    <property type="protein sequence ID" value="PPS16741.1"/>
    <property type="molecule type" value="Genomic_DNA"/>
</dbReference>
<reference evidence="1 2" key="1">
    <citation type="submission" date="2015-01" db="EMBL/GenBank/DDBJ databases">
        <title>Genome of allotetraploid Gossypium barbadense reveals genomic plasticity and fiber elongation in cotton evolution.</title>
        <authorList>
            <person name="Chen X."/>
            <person name="Liu X."/>
            <person name="Zhao B."/>
            <person name="Zheng H."/>
            <person name="Hu Y."/>
            <person name="Lu G."/>
            <person name="Yang C."/>
            <person name="Chen J."/>
            <person name="Shan C."/>
            <person name="Zhang L."/>
            <person name="Zhou Y."/>
            <person name="Wang L."/>
            <person name="Guo W."/>
            <person name="Bai Y."/>
            <person name="Ruan J."/>
            <person name="Shangguan X."/>
            <person name="Mao Y."/>
            <person name="Jiang J."/>
            <person name="Zhu Y."/>
            <person name="Lei J."/>
            <person name="Kang H."/>
            <person name="Chen S."/>
            <person name="He X."/>
            <person name="Wang R."/>
            <person name="Wang Y."/>
            <person name="Chen J."/>
            <person name="Wang L."/>
            <person name="Yu S."/>
            <person name="Wang B."/>
            <person name="Wei J."/>
            <person name="Song S."/>
            <person name="Lu X."/>
            <person name="Gao Z."/>
            <person name="Gu W."/>
            <person name="Deng X."/>
            <person name="Ma D."/>
            <person name="Wang S."/>
            <person name="Liang W."/>
            <person name="Fang L."/>
            <person name="Cai C."/>
            <person name="Zhu X."/>
            <person name="Zhou B."/>
            <person name="Zhang Y."/>
            <person name="Chen Z."/>
            <person name="Xu S."/>
            <person name="Zhu R."/>
            <person name="Wang S."/>
            <person name="Zhang T."/>
            <person name="Zhao G."/>
        </authorList>
    </citation>
    <scope>NUCLEOTIDE SEQUENCE [LARGE SCALE GENOMIC DNA]</scope>
    <source>
        <strain evidence="2">cv. Xinhai21</strain>
        <tissue evidence="1">Leaf</tissue>
    </source>
</reference>
<dbReference type="AlphaFoldDB" id="A0A2P5YMG0"/>
<sequence length="81" mass="9222">MAELKNINKDSYDWLKGKNSAHWSRSHFSLKRNSDMLVNNLCECFNKVFPSHAGGERYQVECGPGSQHVMDLVENSCSCKN</sequence>